<accession>A0A2T7PZ72</accession>
<dbReference type="SMART" id="SM00262">
    <property type="entry name" value="GEL"/>
    <property type="match status" value="3"/>
</dbReference>
<dbReference type="InterPro" id="IPR036886">
    <property type="entry name" value="Villin_headpiece_dom_sf"/>
</dbReference>
<dbReference type="EMBL" id="PZQS01000001">
    <property type="protein sequence ID" value="PVD38711.1"/>
    <property type="molecule type" value="Genomic_DNA"/>
</dbReference>
<organism evidence="3 4">
    <name type="scientific">Pomacea canaliculata</name>
    <name type="common">Golden apple snail</name>
    <dbReference type="NCBI Taxonomy" id="400727"/>
    <lineage>
        <taxon>Eukaryota</taxon>
        <taxon>Metazoa</taxon>
        <taxon>Spiralia</taxon>
        <taxon>Lophotrochozoa</taxon>
        <taxon>Mollusca</taxon>
        <taxon>Gastropoda</taxon>
        <taxon>Caenogastropoda</taxon>
        <taxon>Architaenioglossa</taxon>
        <taxon>Ampullarioidea</taxon>
        <taxon>Ampullariidae</taxon>
        <taxon>Pomacea</taxon>
    </lineage>
</organism>
<dbReference type="SUPFAM" id="SSF47050">
    <property type="entry name" value="VHP, Villin headpiece domain"/>
    <property type="match status" value="1"/>
</dbReference>
<dbReference type="CDD" id="cd11293">
    <property type="entry name" value="gelsolin_S4_like"/>
    <property type="match status" value="1"/>
</dbReference>
<dbReference type="SMART" id="SM00153">
    <property type="entry name" value="VHP"/>
    <property type="match status" value="1"/>
</dbReference>
<feature type="domain" description="HP" evidence="2">
    <location>
        <begin position="1003"/>
        <end position="1066"/>
    </location>
</feature>
<dbReference type="Proteomes" id="UP000245119">
    <property type="component" value="Linkage Group LG1"/>
</dbReference>
<proteinExistence type="inferred from homology"/>
<dbReference type="GO" id="GO:0051014">
    <property type="term" value="P:actin filament severing"/>
    <property type="evidence" value="ECO:0007669"/>
    <property type="project" value="TreeGrafter"/>
</dbReference>
<dbReference type="Pfam" id="PF02209">
    <property type="entry name" value="VHP"/>
    <property type="match status" value="1"/>
</dbReference>
<evidence type="ECO:0000259" key="2">
    <source>
        <dbReference type="PROSITE" id="PS51089"/>
    </source>
</evidence>
<gene>
    <name evidence="3" type="ORF">C0Q70_01331</name>
</gene>
<dbReference type="PANTHER" id="PTHR11977:SF45">
    <property type="entry name" value="SUPERVILLIN"/>
    <property type="match status" value="1"/>
</dbReference>
<sequence>MKEAESSATTYGITNVSGGSIADRLNQLKVSGEENWKKRASREKIAEMGMPTFNQKNEKQDLPIVQPATIASRLSQLEASSETWRERIEETDAKQFAVASKISKVASGKITADKKSVHQLSRNWKSVVIVEKVLILKVGTRIQKAIHIEVPVVNDEEINQFFATKEITDIADKVDLNIDDFNNIFVESSDILQTVRKIRPLRKKKASGHNPLKTVTQFVEVQTAYVQVTSGVVKKELRRLKIEGLAHEAARAGLASIENFSKVELRKTEPSIFPAALGARHNPFCDLMLLHVKGRRNVQTRLVAPLAKSINAGDCYILITPKNVINWIGQYSNIIEKAKAAEIAIIIQQKKDLCFRETTPVASIEQAKDHLGAGKIFWASLGGVKEVQACGPDEEDELYESSIIKTNMVYRLVDNTLQPYHQYWGSIPRYEMLQEKEVIIFDFGSEFYVWQGKAVNMEHRKQGMALAKKLWEKGYDYSECVISPMCPLHMEEQGGIPSKSLNRPDWTIFGKINQNMETILFREKFGDWPDSARLIGVKTTKTLELKTEFADIRPYDALKMIPIPDTPVTMLLDGAHVGRGKKWCYMQGFTKEQDIITLGIRVWHVQEYDHCCLPETSYGQFHCGDTYVVRWQYMITNAGSLKGHGARHSLTGRERCAYFFWQGQDSSINEKGASALMTVELDEERGPQVRVVQGKEPPCFLNLFEGRMIVHIGKREDPATNTQGQWRMYHIRNDDPGEICLLEIHISIVNLRSRTSLILLNVLTGVVYIWHGCKTPKHIRALALLAVQNIKEKRPLELFLHSDAPVTVREVEEGEENSEIWSALGERDRGLYHSMMCIPDVEICDATPRLFYMSSVSMMFEVTEQLNPARLPSTTTPFPFLQSDLYRAPQPALFLLDVGHTVYLWQGWWPVGSEEVKNIHTGSAQARYNHDRKCAMETTLHYYREQKQKGVCHSAYLIYAGAEPLVFQNLFPYWEADSTVQELARKEGRTDGHCEPVEDFYARFAEAQYSLLQLQDRPLPDGVDPLRLETYLSDEEFEEVFDMKKDDFYKLPAWKQNQLKQSLGLY</sequence>
<dbReference type="GO" id="GO:0005546">
    <property type="term" value="F:phosphatidylinositol-4,5-bisphosphate binding"/>
    <property type="evidence" value="ECO:0007669"/>
    <property type="project" value="TreeGrafter"/>
</dbReference>
<dbReference type="Gene3D" id="1.10.950.10">
    <property type="entry name" value="Villin headpiece domain"/>
    <property type="match status" value="1"/>
</dbReference>
<dbReference type="GO" id="GO:0015629">
    <property type="term" value="C:actin cytoskeleton"/>
    <property type="evidence" value="ECO:0007669"/>
    <property type="project" value="TreeGrafter"/>
</dbReference>
<dbReference type="Gene3D" id="3.40.20.10">
    <property type="entry name" value="Severin"/>
    <property type="match status" value="5"/>
</dbReference>
<dbReference type="InterPro" id="IPR007122">
    <property type="entry name" value="Villin/Gelsolin"/>
</dbReference>
<dbReference type="SUPFAM" id="SSF55753">
    <property type="entry name" value="Actin depolymerizing proteins"/>
    <property type="match status" value="5"/>
</dbReference>
<dbReference type="OrthoDB" id="28894at2759"/>
<dbReference type="AlphaFoldDB" id="A0A2T7PZ72"/>
<reference evidence="3 4" key="1">
    <citation type="submission" date="2018-04" db="EMBL/GenBank/DDBJ databases">
        <title>The genome of golden apple snail Pomacea canaliculata provides insight into stress tolerance and invasive adaptation.</title>
        <authorList>
            <person name="Liu C."/>
            <person name="Liu B."/>
            <person name="Ren Y."/>
            <person name="Zhang Y."/>
            <person name="Wang H."/>
            <person name="Li S."/>
            <person name="Jiang F."/>
            <person name="Yin L."/>
            <person name="Zhang G."/>
            <person name="Qian W."/>
            <person name="Fan W."/>
        </authorList>
    </citation>
    <scope>NUCLEOTIDE SEQUENCE [LARGE SCALE GENOMIC DNA]</scope>
    <source>
        <strain evidence="3">SZHN2017</strain>
        <tissue evidence="3">Muscle</tissue>
    </source>
</reference>
<dbReference type="InterPro" id="IPR029006">
    <property type="entry name" value="ADF-H/Gelsolin-like_dom_sf"/>
</dbReference>
<evidence type="ECO:0000256" key="1">
    <source>
        <dbReference type="ARBA" id="ARBA00008418"/>
    </source>
</evidence>
<name>A0A2T7PZ72_POMCA</name>
<comment type="caution">
    <text evidence="3">The sequence shown here is derived from an EMBL/GenBank/DDBJ whole genome shotgun (WGS) entry which is preliminary data.</text>
</comment>
<evidence type="ECO:0000313" key="4">
    <source>
        <dbReference type="Proteomes" id="UP000245119"/>
    </source>
</evidence>
<dbReference type="Pfam" id="PF00626">
    <property type="entry name" value="Gelsolin"/>
    <property type="match status" value="2"/>
</dbReference>
<dbReference type="PANTHER" id="PTHR11977">
    <property type="entry name" value="VILLIN"/>
    <property type="match status" value="1"/>
</dbReference>
<dbReference type="PROSITE" id="PS51089">
    <property type="entry name" value="HP"/>
    <property type="match status" value="1"/>
</dbReference>
<dbReference type="GO" id="GO:0051015">
    <property type="term" value="F:actin filament binding"/>
    <property type="evidence" value="ECO:0007669"/>
    <property type="project" value="InterPro"/>
</dbReference>
<dbReference type="InterPro" id="IPR003128">
    <property type="entry name" value="Villin_headpiece"/>
</dbReference>
<dbReference type="GO" id="GO:0005737">
    <property type="term" value="C:cytoplasm"/>
    <property type="evidence" value="ECO:0007669"/>
    <property type="project" value="TreeGrafter"/>
</dbReference>
<dbReference type="InterPro" id="IPR007123">
    <property type="entry name" value="Gelsolin-like_dom"/>
</dbReference>
<keyword evidence="4" id="KW-1185">Reference proteome</keyword>
<dbReference type="GO" id="GO:0008154">
    <property type="term" value="P:actin polymerization or depolymerization"/>
    <property type="evidence" value="ECO:0007669"/>
    <property type="project" value="TreeGrafter"/>
</dbReference>
<dbReference type="GO" id="GO:0051016">
    <property type="term" value="P:barbed-end actin filament capping"/>
    <property type="evidence" value="ECO:0007669"/>
    <property type="project" value="TreeGrafter"/>
</dbReference>
<dbReference type="PRINTS" id="PR00597">
    <property type="entry name" value="GELSOLIN"/>
</dbReference>
<protein>
    <recommendedName>
        <fullName evidence="2">HP domain-containing protein</fullName>
    </recommendedName>
</protein>
<comment type="similarity">
    <text evidence="1">Belongs to the villin/gelsolin family.</text>
</comment>
<evidence type="ECO:0000313" key="3">
    <source>
        <dbReference type="EMBL" id="PVD38711.1"/>
    </source>
</evidence>